<sequence length="335" mass="36270">MLLKVVFGPACAPSLRTGIVQRISTLMSQECPAVDVHVDDFEDGEFLAQIGSNVRGTDVYVVQPTNQPDRNFSCLLQMLQAAALGAAAKVTAVLPYCGGLRGDTKDKPRVAIPAKLMADMISQAMIAAPHRQVAIVHPHFPQINGFFHGVPVDRLYPTREMLGVTHSIVDGDISRLTPTAADAGGAKLASLYAMFLDTDALAVGDKRRPKNDRPYIRDIVGDIDGRIAMFFEDIVDTARTMMQAVMKAKEKGAIASYLAVTHPVLARGALENLRIAQEHGLKRVFTTDSICRTPEEMPDDLFTVISVGPLIGEAIWRNYTGGSISDIAGAFLESH</sequence>
<dbReference type="Pfam" id="PF14572">
    <property type="entry name" value="Pribosyl_synth"/>
    <property type="match status" value="1"/>
</dbReference>
<dbReference type="PANTHER" id="PTHR10210:SF32">
    <property type="entry name" value="RIBOSE-PHOSPHATE PYROPHOSPHOKINASE 2"/>
    <property type="match status" value="1"/>
</dbReference>
<proteinExistence type="predicted"/>
<dbReference type="STRING" id="1798543.A2898_03505"/>
<dbReference type="Proteomes" id="UP000179164">
    <property type="component" value="Unassembled WGS sequence"/>
</dbReference>
<dbReference type="GO" id="GO:0000287">
    <property type="term" value="F:magnesium ion binding"/>
    <property type="evidence" value="ECO:0007669"/>
    <property type="project" value="InterPro"/>
</dbReference>
<evidence type="ECO:0000256" key="4">
    <source>
        <dbReference type="ARBA" id="ARBA00022741"/>
    </source>
</evidence>
<feature type="domain" description="Ribose-phosphate pyrophosphokinase N-terminal" evidence="8">
    <location>
        <begin position="19"/>
        <end position="124"/>
    </location>
</feature>
<comment type="catalytic activity">
    <reaction evidence="7">
        <text>D-ribose 5-phosphate + ATP = 5-phospho-alpha-D-ribose 1-diphosphate + AMP + H(+)</text>
        <dbReference type="Rhea" id="RHEA:15609"/>
        <dbReference type="ChEBI" id="CHEBI:15378"/>
        <dbReference type="ChEBI" id="CHEBI:30616"/>
        <dbReference type="ChEBI" id="CHEBI:58017"/>
        <dbReference type="ChEBI" id="CHEBI:78346"/>
        <dbReference type="ChEBI" id="CHEBI:456215"/>
        <dbReference type="EC" id="2.7.6.1"/>
    </reaction>
</comment>
<dbReference type="SUPFAM" id="SSF53271">
    <property type="entry name" value="PRTase-like"/>
    <property type="match status" value="1"/>
</dbReference>
<organism evidence="9 10">
    <name type="scientific">Candidatus Kerfeldbacteria bacterium RIFCSPLOWO2_01_FULL_48_11</name>
    <dbReference type="NCBI Taxonomy" id="1798543"/>
    <lineage>
        <taxon>Bacteria</taxon>
        <taxon>Candidatus Kerfeldiibacteriota</taxon>
    </lineage>
</organism>
<dbReference type="GO" id="GO:0006164">
    <property type="term" value="P:purine nucleotide biosynthetic process"/>
    <property type="evidence" value="ECO:0007669"/>
    <property type="project" value="TreeGrafter"/>
</dbReference>
<protein>
    <recommendedName>
        <fullName evidence="1">ribose-phosphate diphosphokinase</fullName>
        <ecNumber evidence="1">2.7.6.1</ecNumber>
    </recommendedName>
</protein>
<accession>A0A1G2B3N6</accession>
<name>A0A1G2B3N6_9BACT</name>
<dbReference type="InterPro" id="IPR029057">
    <property type="entry name" value="PRTase-like"/>
</dbReference>
<evidence type="ECO:0000259" key="8">
    <source>
        <dbReference type="Pfam" id="PF13793"/>
    </source>
</evidence>
<dbReference type="GO" id="GO:0004749">
    <property type="term" value="F:ribose phosphate diphosphokinase activity"/>
    <property type="evidence" value="ECO:0007669"/>
    <property type="project" value="UniProtKB-EC"/>
</dbReference>
<keyword evidence="2" id="KW-0808">Transferase</keyword>
<keyword evidence="4" id="KW-0547">Nucleotide-binding</keyword>
<dbReference type="Gene3D" id="3.40.50.2020">
    <property type="match status" value="2"/>
</dbReference>
<reference evidence="9 10" key="1">
    <citation type="journal article" date="2016" name="Nat. Commun.">
        <title>Thousands of microbial genomes shed light on interconnected biogeochemical processes in an aquifer system.</title>
        <authorList>
            <person name="Anantharaman K."/>
            <person name="Brown C.T."/>
            <person name="Hug L.A."/>
            <person name="Sharon I."/>
            <person name="Castelle C.J."/>
            <person name="Probst A.J."/>
            <person name="Thomas B.C."/>
            <person name="Singh A."/>
            <person name="Wilkins M.J."/>
            <person name="Karaoz U."/>
            <person name="Brodie E.L."/>
            <person name="Williams K.H."/>
            <person name="Hubbard S.S."/>
            <person name="Banfield J.F."/>
        </authorList>
    </citation>
    <scope>NUCLEOTIDE SEQUENCE [LARGE SCALE GENOMIC DNA]</scope>
</reference>
<evidence type="ECO:0000256" key="3">
    <source>
        <dbReference type="ARBA" id="ARBA00022727"/>
    </source>
</evidence>
<dbReference type="FunFam" id="3.40.50.2020:FF:000014">
    <property type="entry name" value="Ribose-phosphate pyrophosphokinase 1"/>
    <property type="match status" value="1"/>
</dbReference>
<evidence type="ECO:0000256" key="5">
    <source>
        <dbReference type="ARBA" id="ARBA00022777"/>
    </source>
</evidence>
<dbReference type="GO" id="GO:0002189">
    <property type="term" value="C:ribose phosphate diphosphokinase complex"/>
    <property type="evidence" value="ECO:0007669"/>
    <property type="project" value="TreeGrafter"/>
</dbReference>
<dbReference type="SMART" id="SM01400">
    <property type="entry name" value="Pribosyltran_N"/>
    <property type="match status" value="1"/>
</dbReference>
<keyword evidence="3" id="KW-0545">Nucleotide biosynthesis</keyword>
<dbReference type="Pfam" id="PF13793">
    <property type="entry name" value="Pribosyltran_N"/>
    <property type="match status" value="1"/>
</dbReference>
<dbReference type="GO" id="GO:0006015">
    <property type="term" value="P:5-phosphoribose 1-diphosphate biosynthetic process"/>
    <property type="evidence" value="ECO:0007669"/>
    <property type="project" value="TreeGrafter"/>
</dbReference>
<dbReference type="GO" id="GO:0005524">
    <property type="term" value="F:ATP binding"/>
    <property type="evidence" value="ECO:0007669"/>
    <property type="project" value="UniProtKB-KW"/>
</dbReference>
<keyword evidence="6" id="KW-0067">ATP-binding</keyword>
<comment type="caution">
    <text evidence="9">The sequence shown here is derived from an EMBL/GenBank/DDBJ whole genome shotgun (WGS) entry which is preliminary data.</text>
</comment>
<dbReference type="InterPro" id="IPR000836">
    <property type="entry name" value="PRTase_dom"/>
</dbReference>
<gene>
    <name evidence="9" type="ORF">A2898_03505</name>
</gene>
<dbReference type="EC" id="2.7.6.1" evidence="1"/>
<dbReference type="AlphaFoldDB" id="A0A1G2B3N6"/>
<dbReference type="NCBIfam" id="TIGR01251">
    <property type="entry name" value="ribP_PPkin"/>
    <property type="match status" value="1"/>
</dbReference>
<evidence type="ECO:0000256" key="7">
    <source>
        <dbReference type="ARBA" id="ARBA00049535"/>
    </source>
</evidence>
<evidence type="ECO:0000313" key="10">
    <source>
        <dbReference type="Proteomes" id="UP000179164"/>
    </source>
</evidence>
<dbReference type="InterPro" id="IPR005946">
    <property type="entry name" value="Rib-P_diPkinase"/>
</dbReference>
<dbReference type="GO" id="GO:0016301">
    <property type="term" value="F:kinase activity"/>
    <property type="evidence" value="ECO:0007669"/>
    <property type="project" value="UniProtKB-KW"/>
</dbReference>
<keyword evidence="5" id="KW-0418">Kinase</keyword>
<evidence type="ECO:0000313" key="9">
    <source>
        <dbReference type="EMBL" id="OGY83326.1"/>
    </source>
</evidence>
<evidence type="ECO:0000256" key="2">
    <source>
        <dbReference type="ARBA" id="ARBA00022679"/>
    </source>
</evidence>
<dbReference type="CDD" id="cd06223">
    <property type="entry name" value="PRTases_typeI"/>
    <property type="match status" value="1"/>
</dbReference>
<evidence type="ECO:0000256" key="6">
    <source>
        <dbReference type="ARBA" id="ARBA00022840"/>
    </source>
</evidence>
<dbReference type="InterPro" id="IPR029099">
    <property type="entry name" value="Pribosyltran_N"/>
</dbReference>
<dbReference type="GO" id="GO:0005737">
    <property type="term" value="C:cytoplasm"/>
    <property type="evidence" value="ECO:0007669"/>
    <property type="project" value="TreeGrafter"/>
</dbReference>
<evidence type="ECO:0000256" key="1">
    <source>
        <dbReference type="ARBA" id="ARBA00013247"/>
    </source>
</evidence>
<dbReference type="EMBL" id="MHKE01000014">
    <property type="protein sequence ID" value="OGY83326.1"/>
    <property type="molecule type" value="Genomic_DNA"/>
</dbReference>
<dbReference type="PANTHER" id="PTHR10210">
    <property type="entry name" value="RIBOSE-PHOSPHATE DIPHOSPHOKINASE FAMILY MEMBER"/>
    <property type="match status" value="1"/>
</dbReference>